<dbReference type="CDD" id="cd00570">
    <property type="entry name" value="GST_N_family"/>
    <property type="match status" value="1"/>
</dbReference>
<dbReference type="Gene3D" id="1.20.1050.10">
    <property type="match status" value="1"/>
</dbReference>
<dbReference type="SUPFAM" id="SSF47616">
    <property type="entry name" value="GST C-terminal domain-like"/>
    <property type="match status" value="1"/>
</dbReference>
<reference evidence="2 3" key="1">
    <citation type="submission" date="2019-09" db="EMBL/GenBank/DDBJ databases">
        <title>Non-baumannii Acinetobacter spp. carrying blaNDM-1 isolated in China.</title>
        <authorList>
            <person name="Cui C."/>
            <person name="Chen C."/>
            <person name="Sun J."/>
            <person name="Liu Y."/>
        </authorList>
    </citation>
    <scope>NUCLEOTIDE SEQUENCE [LARGE SCALE GENOMIC DNA]</scope>
    <source>
        <strain evidence="2 3">HZE23-1</strain>
    </source>
</reference>
<dbReference type="Proteomes" id="UP000503505">
    <property type="component" value="Chromosome"/>
</dbReference>
<dbReference type="InterPro" id="IPR004045">
    <property type="entry name" value="Glutathione_S-Trfase_N"/>
</dbReference>
<dbReference type="InterPro" id="IPR036282">
    <property type="entry name" value="Glutathione-S-Trfase_C_sf"/>
</dbReference>
<evidence type="ECO:0000313" key="3">
    <source>
        <dbReference type="Proteomes" id="UP000503505"/>
    </source>
</evidence>
<dbReference type="GO" id="GO:0005737">
    <property type="term" value="C:cytoplasm"/>
    <property type="evidence" value="ECO:0007669"/>
    <property type="project" value="TreeGrafter"/>
</dbReference>
<dbReference type="SUPFAM" id="SSF52833">
    <property type="entry name" value="Thioredoxin-like"/>
    <property type="match status" value="1"/>
</dbReference>
<keyword evidence="2" id="KW-0808">Transferase</keyword>
<dbReference type="Gene3D" id="3.40.30.10">
    <property type="entry name" value="Glutaredoxin"/>
    <property type="match status" value="1"/>
</dbReference>
<protein>
    <submittedName>
        <fullName evidence="2">Glutathione transferase</fullName>
        <ecNumber evidence="2">2.5.1.18</ecNumber>
    </submittedName>
</protein>
<dbReference type="GO" id="GO:0004364">
    <property type="term" value="F:glutathione transferase activity"/>
    <property type="evidence" value="ECO:0007669"/>
    <property type="project" value="UniProtKB-EC"/>
</dbReference>
<evidence type="ECO:0000259" key="1">
    <source>
        <dbReference type="PROSITE" id="PS50404"/>
    </source>
</evidence>
<dbReference type="SFLD" id="SFLDS00019">
    <property type="entry name" value="Glutathione_Transferase_(cytos"/>
    <property type="match status" value="1"/>
</dbReference>
<dbReference type="InterPro" id="IPR040079">
    <property type="entry name" value="Glutathione_S-Trfase"/>
</dbReference>
<dbReference type="InterPro" id="IPR034338">
    <property type="entry name" value="GST_4_C"/>
</dbReference>
<dbReference type="Pfam" id="PF13409">
    <property type="entry name" value="GST_N_2"/>
    <property type="match status" value="1"/>
</dbReference>
<dbReference type="RefSeq" id="WP_163171455.1">
    <property type="nucleotide sequence ID" value="NZ_CP044463.1"/>
</dbReference>
<dbReference type="PANTHER" id="PTHR43968:SF6">
    <property type="entry name" value="GLUTATHIONE S-TRANSFERASE OMEGA"/>
    <property type="match status" value="1"/>
</dbReference>
<feature type="domain" description="GST N-terminal" evidence="1">
    <location>
        <begin position="4"/>
        <end position="85"/>
    </location>
</feature>
<dbReference type="PANTHER" id="PTHR43968">
    <property type="match status" value="1"/>
</dbReference>
<dbReference type="AlphaFoldDB" id="A0AAE6WWK9"/>
<name>A0AAE6WWK9_9GAMM</name>
<organism evidence="2 3">
    <name type="scientific">Acinetobacter schindleri</name>
    <dbReference type="NCBI Taxonomy" id="108981"/>
    <lineage>
        <taxon>Bacteria</taxon>
        <taxon>Pseudomonadati</taxon>
        <taxon>Pseudomonadota</taxon>
        <taxon>Gammaproteobacteria</taxon>
        <taxon>Moraxellales</taxon>
        <taxon>Moraxellaceae</taxon>
        <taxon>Acinetobacter</taxon>
    </lineage>
</organism>
<sequence>MQNLSLYIDRKRLSPYAMSVFVALREKHVDFKEIKIDLDKDENKSDTYLRICKTGKIPCLSVDGWSIFESMAITEFLDELFPAPDYPALYPADIRARAKCRAVQALLKSDFSLICQNMPSTGIFQPLPEPYVPDRHTQVEIDRLTRVSEALIGDQWLSSQWSITDFDLAFMLHRLLSFKVPISERLYSYVMRNFQRESVHVWFKLRELERGTWDPSPFDVP</sequence>
<dbReference type="SFLD" id="SFLDG00358">
    <property type="entry name" value="Main_(cytGST)"/>
    <property type="match status" value="1"/>
</dbReference>
<accession>A0AAE6WWK9</accession>
<proteinExistence type="predicted"/>
<dbReference type="InterPro" id="IPR036249">
    <property type="entry name" value="Thioredoxin-like_sf"/>
</dbReference>
<dbReference type="NCBIfam" id="NF011693">
    <property type="entry name" value="PRK15113.1"/>
    <property type="match status" value="1"/>
</dbReference>
<dbReference type="InterPro" id="IPR050983">
    <property type="entry name" value="GST_Omega/HSP26"/>
</dbReference>
<gene>
    <name evidence="2" type="ORF">FSC10_08740</name>
</gene>
<dbReference type="EC" id="2.5.1.18" evidence="2"/>
<dbReference type="PROSITE" id="PS50404">
    <property type="entry name" value="GST_NTER"/>
    <property type="match status" value="1"/>
</dbReference>
<dbReference type="EMBL" id="CP044463">
    <property type="protein sequence ID" value="QIC67457.1"/>
    <property type="molecule type" value="Genomic_DNA"/>
</dbReference>
<dbReference type="Pfam" id="PF14834">
    <property type="entry name" value="GST_C_4"/>
    <property type="match status" value="1"/>
</dbReference>
<evidence type="ECO:0000313" key="2">
    <source>
        <dbReference type="EMBL" id="QIC67457.1"/>
    </source>
</evidence>